<keyword evidence="3" id="KW-1185">Reference proteome</keyword>
<dbReference type="InterPro" id="IPR015904">
    <property type="entry name" value="Sulphide_quinone_reductase"/>
</dbReference>
<dbReference type="PANTHER" id="PTHR10632">
    <property type="entry name" value="SULFIDE:QUINONE OXIDOREDUCTASE"/>
    <property type="match status" value="1"/>
</dbReference>
<dbReference type="GO" id="GO:0070221">
    <property type="term" value="P:sulfide oxidation, using sulfide:quinone oxidoreductase"/>
    <property type="evidence" value="ECO:0007669"/>
    <property type="project" value="TreeGrafter"/>
</dbReference>
<accession>A0A2R4XIH7</accession>
<dbReference type="SUPFAM" id="SSF51905">
    <property type="entry name" value="FAD/NAD(P)-binding domain"/>
    <property type="match status" value="1"/>
</dbReference>
<dbReference type="KEGG" id="boz:DBV39_07215"/>
<dbReference type="Pfam" id="PF07992">
    <property type="entry name" value="Pyr_redox_2"/>
    <property type="match status" value="2"/>
</dbReference>
<dbReference type="OrthoDB" id="9802771at2"/>
<proteinExistence type="predicted"/>
<protein>
    <submittedName>
        <fullName evidence="2">Pyridine nucleotide-disulfide oxidoreductase</fullName>
    </submittedName>
</protein>
<evidence type="ECO:0000259" key="1">
    <source>
        <dbReference type="Pfam" id="PF07992"/>
    </source>
</evidence>
<dbReference type="Gene3D" id="3.50.50.60">
    <property type="entry name" value="FAD/NAD(P)-binding domain"/>
    <property type="match status" value="2"/>
</dbReference>
<dbReference type="GO" id="GO:0070224">
    <property type="term" value="F:sulfide:quinone oxidoreductase activity"/>
    <property type="evidence" value="ECO:0007669"/>
    <property type="project" value="TreeGrafter"/>
</dbReference>
<sequence>MQRRQFLAGAASVAALGWGAGSPVMAQNRVRVVIAGAGAAGLSIAARLRKQMPNATITIFDSRQNHYFQPGWTLVGAGWWQPSQTVESTRSYIPDGVRWVEEFIAEFDPESNSVTTAGGDKHEYDWLFVTTGLSLDYGAIEGMSTDLIGQKGIASIYNGPQAAGASAKVIDQYLSKGGVALFGRPATEMKCAGAPLKMTFITDDKARRAGRRSSCKIIYAAHNDSVFAIAPVNERVKQMFGERGIDIQFNHVLTAIDADARKATYRTPEGAVSIDYDMIHVVPPMRAPQAVRNSPLAWQSGPNAADGWIEVDRHTLRSPRYPNVFAVGDVAGVPRGKTAASVKWQVPVAVDHMIAAVRGETSPKSYNGYTSCPMVTGLGKAMLVEFDYAGNLTPSFPFIDPLKELWVSWFIEEKALLGTYRAMLRGYA</sequence>
<evidence type="ECO:0000313" key="3">
    <source>
        <dbReference type="Proteomes" id="UP000244571"/>
    </source>
</evidence>
<dbReference type="EMBL" id="CP028901">
    <property type="protein sequence ID" value="AWB33534.1"/>
    <property type="molecule type" value="Genomic_DNA"/>
</dbReference>
<dbReference type="PANTHER" id="PTHR10632:SF2">
    <property type="entry name" value="SULFIDE:QUINONE OXIDOREDUCTASE, MITOCHONDRIAL"/>
    <property type="match status" value="1"/>
</dbReference>
<dbReference type="InterPro" id="IPR036188">
    <property type="entry name" value="FAD/NAD-bd_sf"/>
</dbReference>
<dbReference type="InterPro" id="IPR023753">
    <property type="entry name" value="FAD/NAD-binding_dom"/>
</dbReference>
<dbReference type="GO" id="GO:0071949">
    <property type="term" value="F:FAD binding"/>
    <property type="evidence" value="ECO:0007669"/>
    <property type="project" value="TreeGrafter"/>
</dbReference>
<reference evidence="2 3" key="1">
    <citation type="submission" date="2018-04" db="EMBL/GenBank/DDBJ databases">
        <title>Bordetella sp. HZ20 isolated from seawater.</title>
        <authorList>
            <person name="Sun C."/>
        </authorList>
    </citation>
    <scope>NUCLEOTIDE SEQUENCE [LARGE SCALE GENOMIC DNA]</scope>
    <source>
        <strain evidence="2 3">HZ20</strain>
    </source>
</reference>
<dbReference type="AlphaFoldDB" id="A0A2R4XIH7"/>
<organism evidence="2 3">
    <name type="scientific">Orrella marina</name>
    <dbReference type="NCBI Taxonomy" id="2163011"/>
    <lineage>
        <taxon>Bacteria</taxon>
        <taxon>Pseudomonadati</taxon>
        <taxon>Pseudomonadota</taxon>
        <taxon>Betaproteobacteria</taxon>
        <taxon>Burkholderiales</taxon>
        <taxon>Alcaligenaceae</taxon>
        <taxon>Orrella</taxon>
    </lineage>
</organism>
<dbReference type="RefSeq" id="WP_108620963.1">
    <property type="nucleotide sequence ID" value="NZ_CP028901.1"/>
</dbReference>
<feature type="domain" description="FAD/NAD(P)-binding" evidence="1">
    <location>
        <begin position="31"/>
        <end position="144"/>
    </location>
</feature>
<feature type="domain" description="FAD/NAD(P)-binding" evidence="1">
    <location>
        <begin position="230"/>
        <end position="335"/>
    </location>
</feature>
<name>A0A2R4XIH7_9BURK</name>
<evidence type="ECO:0000313" key="2">
    <source>
        <dbReference type="EMBL" id="AWB33534.1"/>
    </source>
</evidence>
<dbReference type="Proteomes" id="UP000244571">
    <property type="component" value="Chromosome"/>
</dbReference>
<gene>
    <name evidence="2" type="ORF">DBV39_07215</name>
</gene>